<protein>
    <submittedName>
        <fullName evidence="3">GH3 auxin-responsive promoter family protein</fullName>
    </submittedName>
</protein>
<dbReference type="Proteomes" id="UP000831460">
    <property type="component" value="Chromosome"/>
</dbReference>
<dbReference type="RefSeq" id="WP_243549373.1">
    <property type="nucleotide sequence ID" value="NZ_CP094532.1"/>
</dbReference>
<dbReference type="InterPro" id="IPR055377">
    <property type="entry name" value="GH3_M"/>
</dbReference>
<name>A0ABY4BPB2_9FLAO</name>
<evidence type="ECO:0000259" key="2">
    <source>
        <dbReference type="Pfam" id="PF23572"/>
    </source>
</evidence>
<proteinExistence type="predicted"/>
<organism evidence="3 4">
    <name type="scientific">Chryseobacterium suipulveris</name>
    <dbReference type="NCBI Taxonomy" id="2929800"/>
    <lineage>
        <taxon>Bacteria</taxon>
        <taxon>Pseudomonadati</taxon>
        <taxon>Bacteroidota</taxon>
        <taxon>Flavobacteriia</taxon>
        <taxon>Flavobacteriales</taxon>
        <taxon>Weeksellaceae</taxon>
        <taxon>Chryseobacterium group</taxon>
        <taxon>Chryseobacterium</taxon>
    </lineage>
</organism>
<dbReference type="PANTHER" id="PTHR31901">
    <property type="entry name" value="GH3 DOMAIN-CONTAINING PROTEIN"/>
    <property type="match status" value="1"/>
</dbReference>
<dbReference type="InterPro" id="IPR055378">
    <property type="entry name" value="GH3_C"/>
</dbReference>
<evidence type="ECO:0000313" key="3">
    <source>
        <dbReference type="EMBL" id="UOE41048.1"/>
    </source>
</evidence>
<evidence type="ECO:0000259" key="1">
    <source>
        <dbReference type="Pfam" id="PF23571"/>
    </source>
</evidence>
<dbReference type="EMBL" id="CP094532">
    <property type="protein sequence ID" value="UOE41048.1"/>
    <property type="molecule type" value="Genomic_DNA"/>
</dbReference>
<dbReference type="PANTHER" id="PTHR31901:SF9">
    <property type="entry name" value="GH3 DOMAIN-CONTAINING PROTEIN"/>
    <property type="match status" value="1"/>
</dbReference>
<accession>A0ABY4BPB2</accession>
<sequence>MATKALFNTVVNWFIRQRIDQIQNFMKHPVETQNGVLFSQLYFAENTDYGKIHGFSSVSNYGDFRRNVPIVTYEDFEPYIEKARQGMADIFWPGNIRRFAKSSGTTNAKSKFIPISDEALEDCHFKAGKDLLSIYANNHPENNLFSNKNLRLGGSSELYEHFNTKFGDLSAIMIENLPFWVEITTTPSKKVSLMSEWESKLKAIVSEVKNEDVGSLTGVPSWMMVLLQRILNETGHANISELWPNLEVFFHGGISFQPYREQYRKIIGKDINYYEIYNASEGFFGIQDQFGSDEMLLMLDYGIFYEFIPMDQFNPNNLEAIPLEEVEIGKNYAMVITTNSGLWRYLIGDTVRFTSLNPFRIKISGRTKHYINAFGEELMIDNVETALTKACESTDSSVCDFTGAPVFMKDGESGAHEWIFEFTKEPEDLDRFTELFDNHLKSVNSDYEAKRYNNMTLKKPIIHVAKPQLFYNWMSERGKLGGQNKVPRLSNDREYIEPLLKMNQ</sequence>
<keyword evidence="4" id="KW-1185">Reference proteome</keyword>
<feature type="domain" description="GH3 C-terminal" evidence="2">
    <location>
        <begin position="382"/>
        <end position="494"/>
    </location>
</feature>
<dbReference type="Pfam" id="PF23572">
    <property type="entry name" value="GH3_C"/>
    <property type="match status" value="1"/>
</dbReference>
<feature type="domain" description="GH3 middle" evidence="1">
    <location>
        <begin position="297"/>
        <end position="366"/>
    </location>
</feature>
<dbReference type="InterPro" id="IPR004993">
    <property type="entry name" value="GH3"/>
</dbReference>
<gene>
    <name evidence="3" type="ORF">MTP09_14280</name>
</gene>
<dbReference type="Pfam" id="PF23571">
    <property type="entry name" value="GH3_M"/>
    <property type="match status" value="1"/>
</dbReference>
<dbReference type="Pfam" id="PF03321">
    <property type="entry name" value="GH3"/>
    <property type="match status" value="1"/>
</dbReference>
<evidence type="ECO:0000313" key="4">
    <source>
        <dbReference type="Proteomes" id="UP000831460"/>
    </source>
</evidence>
<reference evidence="3 4" key="1">
    <citation type="submission" date="2022-03" db="EMBL/GenBank/DDBJ databases">
        <title>Chryseobacterium sp. isolated from particulate matters in swine house.</title>
        <authorList>
            <person name="Won M."/>
            <person name="Kim S.-J."/>
            <person name="Kwon S.-W."/>
        </authorList>
    </citation>
    <scope>NUCLEOTIDE SEQUENCE [LARGE SCALE GENOMIC DNA]</scope>
    <source>
        <strain evidence="3 4">SC2-2</strain>
    </source>
</reference>